<feature type="domain" description="SIN1-type PH" evidence="5">
    <location>
        <begin position="318"/>
        <end position="446"/>
    </location>
</feature>
<feature type="domain" description="Sin1 N-terminal" evidence="3">
    <location>
        <begin position="46"/>
        <end position="127"/>
    </location>
</feature>
<feature type="domain" description="CRIM" evidence="4">
    <location>
        <begin position="135"/>
        <end position="264"/>
    </location>
</feature>
<feature type="region of interest" description="Disordered" evidence="2">
    <location>
        <begin position="47"/>
        <end position="70"/>
    </location>
</feature>
<dbReference type="InterPro" id="IPR011993">
    <property type="entry name" value="PH-like_dom_sf"/>
</dbReference>
<accession>A0A834IVG1</accession>
<evidence type="ECO:0000259" key="4">
    <source>
        <dbReference type="Pfam" id="PF16978"/>
    </source>
</evidence>
<evidence type="ECO:0000313" key="6">
    <source>
        <dbReference type="EMBL" id="KAF7285843.1"/>
    </source>
</evidence>
<dbReference type="Pfam" id="PF05422">
    <property type="entry name" value="SIN1"/>
    <property type="match status" value="1"/>
</dbReference>
<dbReference type="PANTHER" id="PTHR13335">
    <property type="entry name" value="TARGET OF RAPAMYCIN COMPLEX 2 SUBUNIT MAPKAP1"/>
    <property type="match status" value="1"/>
</dbReference>
<evidence type="ECO:0000313" key="7">
    <source>
        <dbReference type="Proteomes" id="UP000625711"/>
    </source>
</evidence>
<name>A0A834IVG1_RHYFE</name>
<dbReference type="OrthoDB" id="241990at2759"/>
<dbReference type="GO" id="GO:0005886">
    <property type="term" value="C:plasma membrane"/>
    <property type="evidence" value="ECO:0007669"/>
    <property type="project" value="TreeGrafter"/>
</dbReference>
<dbReference type="GO" id="GO:0038203">
    <property type="term" value="P:TORC2 signaling"/>
    <property type="evidence" value="ECO:0007669"/>
    <property type="project" value="TreeGrafter"/>
</dbReference>
<feature type="region of interest" description="Disordered" evidence="2">
    <location>
        <begin position="89"/>
        <end position="114"/>
    </location>
</feature>
<evidence type="ECO:0000259" key="5">
    <source>
        <dbReference type="Pfam" id="PF16979"/>
    </source>
</evidence>
<dbReference type="InterPro" id="IPR031567">
    <property type="entry name" value="CRIM_dom"/>
</dbReference>
<evidence type="ECO:0000259" key="3">
    <source>
        <dbReference type="Pfam" id="PF05422"/>
    </source>
</evidence>
<comment type="similarity">
    <text evidence="1">Belongs to the SIN1 family.</text>
</comment>
<feature type="compositionally biased region" description="Acidic residues" evidence="2">
    <location>
        <begin position="49"/>
        <end position="65"/>
    </location>
</feature>
<organism evidence="6 7">
    <name type="scientific">Rhynchophorus ferrugineus</name>
    <name type="common">Red palm weevil</name>
    <name type="synonym">Curculio ferrugineus</name>
    <dbReference type="NCBI Taxonomy" id="354439"/>
    <lineage>
        <taxon>Eukaryota</taxon>
        <taxon>Metazoa</taxon>
        <taxon>Ecdysozoa</taxon>
        <taxon>Arthropoda</taxon>
        <taxon>Hexapoda</taxon>
        <taxon>Insecta</taxon>
        <taxon>Pterygota</taxon>
        <taxon>Neoptera</taxon>
        <taxon>Endopterygota</taxon>
        <taxon>Coleoptera</taxon>
        <taxon>Polyphaga</taxon>
        <taxon>Cucujiformia</taxon>
        <taxon>Curculionidae</taxon>
        <taxon>Dryophthorinae</taxon>
        <taxon>Rhynchophorus</taxon>
    </lineage>
</organism>
<evidence type="ECO:0000256" key="2">
    <source>
        <dbReference type="SAM" id="MobiDB-lite"/>
    </source>
</evidence>
<dbReference type="GO" id="GO:0005546">
    <property type="term" value="F:phosphatidylinositol-4,5-bisphosphate binding"/>
    <property type="evidence" value="ECO:0007669"/>
    <property type="project" value="TreeGrafter"/>
</dbReference>
<keyword evidence="7" id="KW-1185">Reference proteome</keyword>
<sequence length="473" mass="54302">MALYDNKYWLLSHIRNSFMSTDDTGMCEVVMIGETQDVKERFFSQEAFADPDDNEDDDDDDDETGSYDLQMDADFGIRDRSMTAARLEKLENNSKKSQRVKHVKWEPRSTSMEENNDTAGDLFVRADLPSGDQKKSGLSILMEQFTHLPLNPYMEYARYDGSGQVNIPTRRYRIFLTMLPEEYRHYPLFICCIATAKIQDLIGLILLKFSTTYSDFTLKSVSNYGLYITEEDGEVDSDFPNLDPKECVAKFGFNCLGLVEHKDPTKTVSFQTTEEKVSSPDSGGGKKRTTSASKAEETKQLKEMMVMDVHNKAMEAPLYKSYRVSLVNKLRWWNMEVHLGISNDKIDVDPIVQKNSKLQLVKVTPTSHSMETIVWCQEQETRGNKMTFEIIYACIMSTKVSDRMNAYPNSAYMSSLPSSPSFKHYYFEAEKEVAEEIVNKINMILTLNSSPCRREYVAAKEKKLLLSRRGLFR</sequence>
<dbReference type="Pfam" id="PF16979">
    <property type="entry name" value="SIN1_PH"/>
    <property type="match status" value="1"/>
</dbReference>
<dbReference type="Gene3D" id="2.30.29.30">
    <property type="entry name" value="Pleckstrin-homology domain (PH domain)/Phosphotyrosine-binding domain (PTB)"/>
    <property type="match status" value="1"/>
</dbReference>
<dbReference type="EMBL" id="JAACXV010000043">
    <property type="protein sequence ID" value="KAF7285843.1"/>
    <property type="molecule type" value="Genomic_DNA"/>
</dbReference>
<dbReference type="Pfam" id="PF16978">
    <property type="entry name" value="CRIM"/>
    <property type="match status" value="1"/>
</dbReference>
<dbReference type="GO" id="GO:0005737">
    <property type="term" value="C:cytoplasm"/>
    <property type="evidence" value="ECO:0007669"/>
    <property type="project" value="TreeGrafter"/>
</dbReference>
<dbReference type="AlphaFoldDB" id="A0A834IVG1"/>
<dbReference type="InterPro" id="IPR008828">
    <property type="entry name" value="Sin1/Avo1"/>
</dbReference>
<dbReference type="Proteomes" id="UP000625711">
    <property type="component" value="Unassembled WGS sequence"/>
</dbReference>
<evidence type="ECO:0000256" key="1">
    <source>
        <dbReference type="ARBA" id="ARBA00009407"/>
    </source>
</evidence>
<protein>
    <recommendedName>
        <fullName evidence="8">Target of rapamycin complex 2 subunit MAPKAP1</fullName>
    </recommendedName>
</protein>
<comment type="caution">
    <text evidence="6">The sequence shown here is derived from an EMBL/GenBank/DDBJ whole genome shotgun (WGS) entry which is preliminary data.</text>
</comment>
<dbReference type="PANTHER" id="PTHR13335:SF1">
    <property type="entry name" value="TARGET OF RAPAMYCIN COMPLEX 2 SUBUNIT MAPKAP1"/>
    <property type="match status" value="1"/>
</dbReference>
<reference evidence="6" key="1">
    <citation type="submission" date="2020-08" db="EMBL/GenBank/DDBJ databases">
        <title>Genome sequencing and assembly of the red palm weevil Rhynchophorus ferrugineus.</title>
        <authorList>
            <person name="Dias G.B."/>
            <person name="Bergman C.M."/>
            <person name="Manee M."/>
        </authorList>
    </citation>
    <scope>NUCLEOTIDE SEQUENCE</scope>
    <source>
        <strain evidence="6">AA-2017</strain>
        <tissue evidence="6">Whole larva</tissue>
    </source>
</reference>
<dbReference type="GO" id="GO:0031932">
    <property type="term" value="C:TORC2 complex"/>
    <property type="evidence" value="ECO:0007669"/>
    <property type="project" value="InterPro"/>
</dbReference>
<proteinExistence type="inferred from homology"/>
<dbReference type="InterPro" id="IPR031313">
    <property type="entry name" value="Sin1_PH_dom"/>
</dbReference>
<evidence type="ECO:0008006" key="8">
    <source>
        <dbReference type="Google" id="ProtNLM"/>
    </source>
</evidence>
<feature type="region of interest" description="Disordered" evidence="2">
    <location>
        <begin position="269"/>
        <end position="297"/>
    </location>
</feature>
<dbReference type="InterPro" id="IPR032679">
    <property type="entry name" value="Sin1_N"/>
</dbReference>
<gene>
    <name evidence="6" type="ORF">GWI33_009816</name>
</gene>